<evidence type="ECO:0000256" key="1">
    <source>
        <dbReference type="ARBA" id="ARBA00004141"/>
    </source>
</evidence>
<dbReference type="Pfam" id="PF09685">
    <property type="entry name" value="MamF_MmsF"/>
    <property type="match status" value="1"/>
</dbReference>
<feature type="domain" description="Zinc-ribbon" evidence="6">
    <location>
        <begin position="4"/>
        <end position="24"/>
    </location>
</feature>
<reference evidence="7 8" key="1">
    <citation type="submission" date="2020-08" db="EMBL/GenBank/DDBJ databases">
        <title>Genome public.</title>
        <authorList>
            <person name="Liu C."/>
            <person name="Sun Q."/>
        </authorList>
    </citation>
    <scope>NUCLEOTIDE SEQUENCE [LARGE SCALE GENOMIC DNA]</scope>
    <source>
        <strain evidence="7 8">NSJ-71</strain>
    </source>
</reference>
<dbReference type="Pfam" id="PF13240">
    <property type="entry name" value="Zn_Ribbon_1"/>
    <property type="match status" value="1"/>
</dbReference>
<accession>A0ABR7HJC5</accession>
<comment type="caution">
    <text evidence="7">The sequence shown here is derived from an EMBL/GenBank/DDBJ whole genome shotgun (WGS) entry which is preliminary data.</text>
</comment>
<evidence type="ECO:0000256" key="4">
    <source>
        <dbReference type="ARBA" id="ARBA00023136"/>
    </source>
</evidence>
<evidence type="ECO:0000256" key="3">
    <source>
        <dbReference type="ARBA" id="ARBA00022989"/>
    </source>
</evidence>
<dbReference type="EMBL" id="JACOPS010000001">
    <property type="protein sequence ID" value="MBC5727593.1"/>
    <property type="molecule type" value="Genomic_DNA"/>
</dbReference>
<sequence>MKNCPRCNAQMEDNAVFCQNCGFSVAQQAEPQAQQPQYNQYAAAPAPVVDQYDHTAEFSAEDVSENKLLAAVIYVSSILGIIVALIAQSSRKSKYLDFHIKQGLKSFVVMFFLGVIGAVLSWTCIFAIAAAVCEVIVLVCNYICLFKSLANKSIEIPIIRSLGFLK</sequence>
<comment type="subcellular location">
    <subcellularLocation>
        <location evidence="1">Membrane</location>
        <topology evidence="1">Multi-pass membrane protein</topology>
    </subcellularLocation>
</comment>
<proteinExistence type="predicted"/>
<keyword evidence="3 5" id="KW-1133">Transmembrane helix</keyword>
<keyword evidence="2 5" id="KW-0812">Transmembrane</keyword>
<evidence type="ECO:0000256" key="2">
    <source>
        <dbReference type="ARBA" id="ARBA00022692"/>
    </source>
</evidence>
<keyword evidence="8" id="KW-1185">Reference proteome</keyword>
<feature type="transmembrane region" description="Helical" evidence="5">
    <location>
        <begin position="68"/>
        <end position="87"/>
    </location>
</feature>
<dbReference type="RefSeq" id="WP_022235164.1">
    <property type="nucleotide sequence ID" value="NZ_JACOPS010000001.1"/>
</dbReference>
<dbReference type="InterPro" id="IPR019109">
    <property type="entry name" value="MamF_MmsF"/>
</dbReference>
<keyword evidence="4 5" id="KW-0472">Membrane</keyword>
<protein>
    <submittedName>
        <fullName evidence="7">Zinc ribbon domain-containing protein</fullName>
    </submittedName>
</protein>
<evidence type="ECO:0000259" key="6">
    <source>
        <dbReference type="Pfam" id="PF13240"/>
    </source>
</evidence>
<dbReference type="InterPro" id="IPR026870">
    <property type="entry name" value="Zinc_ribbon_dom"/>
</dbReference>
<gene>
    <name evidence="7" type="ORF">H8R91_03405</name>
</gene>
<feature type="transmembrane region" description="Helical" evidence="5">
    <location>
        <begin position="107"/>
        <end position="132"/>
    </location>
</feature>
<organism evidence="7 8">
    <name type="scientific">Ruminococcus intestinalis</name>
    <dbReference type="NCBI Taxonomy" id="2763066"/>
    <lineage>
        <taxon>Bacteria</taxon>
        <taxon>Bacillati</taxon>
        <taxon>Bacillota</taxon>
        <taxon>Clostridia</taxon>
        <taxon>Eubacteriales</taxon>
        <taxon>Oscillospiraceae</taxon>
        <taxon>Ruminococcus</taxon>
    </lineage>
</organism>
<name>A0ABR7HJC5_9FIRM</name>
<evidence type="ECO:0000313" key="8">
    <source>
        <dbReference type="Proteomes" id="UP000636755"/>
    </source>
</evidence>
<dbReference type="Proteomes" id="UP000636755">
    <property type="component" value="Unassembled WGS sequence"/>
</dbReference>
<evidence type="ECO:0000313" key="7">
    <source>
        <dbReference type="EMBL" id="MBC5727593.1"/>
    </source>
</evidence>
<evidence type="ECO:0000256" key="5">
    <source>
        <dbReference type="SAM" id="Phobius"/>
    </source>
</evidence>